<dbReference type="InterPro" id="IPR012318">
    <property type="entry name" value="HTH_CRP"/>
</dbReference>
<dbReference type="PRINTS" id="PR00034">
    <property type="entry name" value="HTHCRP"/>
</dbReference>
<reference evidence="5" key="2">
    <citation type="submission" date="2020-09" db="EMBL/GenBank/DDBJ databases">
        <authorList>
            <person name="Sun Q."/>
            <person name="Zhou Y."/>
        </authorList>
    </citation>
    <scope>NUCLEOTIDE SEQUENCE</scope>
    <source>
        <strain evidence="5">CGMCC 1.15758</strain>
    </source>
</reference>
<dbReference type="InterPro" id="IPR036388">
    <property type="entry name" value="WH-like_DNA-bd_sf"/>
</dbReference>
<dbReference type="EMBL" id="BMJS01000001">
    <property type="protein sequence ID" value="GGF87549.1"/>
    <property type="molecule type" value="Genomic_DNA"/>
</dbReference>
<dbReference type="PROSITE" id="PS51063">
    <property type="entry name" value="HTH_CRP_2"/>
    <property type="match status" value="1"/>
</dbReference>
<keyword evidence="1" id="KW-0805">Transcription regulation</keyword>
<keyword evidence="3" id="KW-0804">Transcription</keyword>
<dbReference type="InterPro" id="IPR014710">
    <property type="entry name" value="RmlC-like_jellyroll"/>
</dbReference>
<evidence type="ECO:0000256" key="3">
    <source>
        <dbReference type="ARBA" id="ARBA00023163"/>
    </source>
</evidence>
<dbReference type="GO" id="GO:0006355">
    <property type="term" value="P:regulation of DNA-templated transcription"/>
    <property type="evidence" value="ECO:0007669"/>
    <property type="project" value="InterPro"/>
</dbReference>
<evidence type="ECO:0000259" key="4">
    <source>
        <dbReference type="PROSITE" id="PS51063"/>
    </source>
</evidence>
<dbReference type="Pfam" id="PF00027">
    <property type="entry name" value="cNMP_binding"/>
    <property type="match status" value="1"/>
</dbReference>
<accession>A0A8J2Z223</accession>
<dbReference type="CDD" id="cd00038">
    <property type="entry name" value="CAP_ED"/>
    <property type="match status" value="1"/>
</dbReference>
<gene>
    <name evidence="5" type="ORF">GCM10010995_01050</name>
</gene>
<dbReference type="Pfam" id="PF13545">
    <property type="entry name" value="HTH_Crp_2"/>
    <property type="match status" value="1"/>
</dbReference>
<sequence length="235" mass="26250">MVIHQAHKLTGRPKTCHFCDCRDLCSALNINPFDDDKTLTQVKSIAVNVKKGDALYTINRNLTAFYSVRAGSFKLVNANEHIVDFCLQGDAFGFDGIESSLHQLNAIALEDSTVCGFDYHSFVQAISNNALSNLDFLQLMSKKFNAAIHLVDATYEAHIKLAQFVYRLSTHQKRCGYSNTFFTLPMKHLEIANHLNLSIETVSRAFKTLAKDGVVQAKHKDITILDIVKLKALVS</sequence>
<evidence type="ECO:0000256" key="2">
    <source>
        <dbReference type="ARBA" id="ARBA00023125"/>
    </source>
</evidence>
<evidence type="ECO:0000313" key="6">
    <source>
        <dbReference type="Proteomes" id="UP000636949"/>
    </source>
</evidence>
<organism evidence="5 6">
    <name type="scientific">Cysteiniphilum litorale</name>
    <dbReference type="NCBI Taxonomy" id="2056700"/>
    <lineage>
        <taxon>Bacteria</taxon>
        <taxon>Pseudomonadati</taxon>
        <taxon>Pseudomonadota</taxon>
        <taxon>Gammaproteobacteria</taxon>
        <taxon>Thiotrichales</taxon>
        <taxon>Fastidiosibacteraceae</taxon>
        <taxon>Cysteiniphilum</taxon>
    </lineage>
</organism>
<dbReference type="Gene3D" id="1.10.10.10">
    <property type="entry name" value="Winged helix-like DNA-binding domain superfamily/Winged helix DNA-binding domain"/>
    <property type="match status" value="1"/>
</dbReference>
<dbReference type="OrthoDB" id="7643467at2"/>
<dbReference type="SUPFAM" id="SSF46785">
    <property type="entry name" value="Winged helix' DNA-binding domain"/>
    <property type="match status" value="1"/>
</dbReference>
<dbReference type="Proteomes" id="UP000636949">
    <property type="component" value="Unassembled WGS sequence"/>
</dbReference>
<dbReference type="InterPro" id="IPR018490">
    <property type="entry name" value="cNMP-bd_dom_sf"/>
</dbReference>
<dbReference type="GO" id="GO:0003677">
    <property type="term" value="F:DNA binding"/>
    <property type="evidence" value="ECO:0007669"/>
    <property type="project" value="UniProtKB-KW"/>
</dbReference>
<evidence type="ECO:0000256" key="1">
    <source>
        <dbReference type="ARBA" id="ARBA00023015"/>
    </source>
</evidence>
<dbReference type="InterPro" id="IPR036390">
    <property type="entry name" value="WH_DNA-bd_sf"/>
</dbReference>
<evidence type="ECO:0000313" key="5">
    <source>
        <dbReference type="EMBL" id="GGF87549.1"/>
    </source>
</evidence>
<dbReference type="RefSeq" id="WP_117001284.1">
    <property type="nucleotide sequence ID" value="NZ_BMJS01000001.1"/>
</dbReference>
<protein>
    <submittedName>
        <fullName evidence="5">Fumarate/nitrate reduction family regulatory protein</fullName>
    </submittedName>
</protein>
<dbReference type="InterPro" id="IPR000595">
    <property type="entry name" value="cNMP-bd_dom"/>
</dbReference>
<dbReference type="AlphaFoldDB" id="A0A8J2Z223"/>
<dbReference type="SMART" id="SM00419">
    <property type="entry name" value="HTH_CRP"/>
    <property type="match status" value="1"/>
</dbReference>
<name>A0A8J2Z223_9GAMM</name>
<reference evidence="5" key="1">
    <citation type="journal article" date="2014" name="Int. J. Syst. Evol. Microbiol.">
        <title>Complete genome sequence of Corynebacterium casei LMG S-19264T (=DSM 44701T), isolated from a smear-ripened cheese.</title>
        <authorList>
            <consortium name="US DOE Joint Genome Institute (JGI-PGF)"/>
            <person name="Walter F."/>
            <person name="Albersmeier A."/>
            <person name="Kalinowski J."/>
            <person name="Ruckert C."/>
        </authorList>
    </citation>
    <scope>NUCLEOTIDE SEQUENCE</scope>
    <source>
        <strain evidence="5">CGMCC 1.15758</strain>
    </source>
</reference>
<dbReference type="Gene3D" id="2.60.120.10">
    <property type="entry name" value="Jelly Rolls"/>
    <property type="match status" value="1"/>
</dbReference>
<dbReference type="SUPFAM" id="SSF51206">
    <property type="entry name" value="cAMP-binding domain-like"/>
    <property type="match status" value="1"/>
</dbReference>
<feature type="domain" description="HTH crp-type" evidence="4">
    <location>
        <begin position="155"/>
        <end position="228"/>
    </location>
</feature>
<keyword evidence="6" id="KW-1185">Reference proteome</keyword>
<comment type="caution">
    <text evidence="5">The sequence shown here is derived from an EMBL/GenBank/DDBJ whole genome shotgun (WGS) entry which is preliminary data.</text>
</comment>
<proteinExistence type="predicted"/>
<keyword evidence="2" id="KW-0238">DNA-binding</keyword>